<dbReference type="Pfam" id="PF00026">
    <property type="entry name" value="Asp"/>
    <property type="match status" value="1"/>
</dbReference>
<reference evidence="3 4" key="1">
    <citation type="submission" date="2013-05" db="EMBL/GenBank/DDBJ databases">
        <title>Draft genome of the parasitic nematode Anyclostoma ceylanicum.</title>
        <authorList>
            <person name="Mitreva M."/>
        </authorList>
    </citation>
    <scope>NUCLEOTIDE SEQUENCE [LARGE SCALE GENOMIC DNA]</scope>
</reference>
<dbReference type="InterPro" id="IPR033121">
    <property type="entry name" value="PEPTIDASE_A1"/>
</dbReference>
<dbReference type="Proteomes" id="UP000054495">
    <property type="component" value="Unassembled WGS sequence"/>
</dbReference>
<keyword evidence="4" id="KW-1185">Reference proteome</keyword>
<protein>
    <recommendedName>
        <fullName evidence="2">Peptidase A1 domain-containing protein</fullName>
    </recommendedName>
</protein>
<organism evidence="3 4">
    <name type="scientific">Ancylostoma ceylanicum</name>
    <dbReference type="NCBI Taxonomy" id="53326"/>
    <lineage>
        <taxon>Eukaryota</taxon>
        <taxon>Metazoa</taxon>
        <taxon>Ecdysozoa</taxon>
        <taxon>Nematoda</taxon>
        <taxon>Chromadorea</taxon>
        <taxon>Rhabditida</taxon>
        <taxon>Rhabditina</taxon>
        <taxon>Rhabditomorpha</taxon>
        <taxon>Strongyloidea</taxon>
        <taxon>Ancylostomatidae</taxon>
        <taxon>Ancylostomatinae</taxon>
        <taxon>Ancylostoma</taxon>
    </lineage>
</organism>
<evidence type="ECO:0000313" key="4">
    <source>
        <dbReference type="Proteomes" id="UP000054495"/>
    </source>
</evidence>
<dbReference type="AlphaFoldDB" id="A0A0D6LQC5"/>
<evidence type="ECO:0000259" key="2">
    <source>
        <dbReference type="Pfam" id="PF00026"/>
    </source>
</evidence>
<dbReference type="Gene3D" id="2.40.70.10">
    <property type="entry name" value="Acid Proteases"/>
    <property type="match status" value="1"/>
</dbReference>
<dbReference type="EMBL" id="KE125249">
    <property type="protein sequence ID" value="EPB69837.1"/>
    <property type="molecule type" value="Genomic_DNA"/>
</dbReference>
<evidence type="ECO:0000313" key="3">
    <source>
        <dbReference type="EMBL" id="EPB69837.1"/>
    </source>
</evidence>
<accession>A0A0D6LQC5</accession>
<name>A0A0D6LQC5_9BILA</name>
<gene>
    <name evidence="3" type="ORF">ANCCEY_11079</name>
</gene>
<proteinExistence type="predicted"/>
<feature type="region of interest" description="Disordered" evidence="1">
    <location>
        <begin position="86"/>
        <end position="147"/>
    </location>
</feature>
<feature type="compositionally biased region" description="Low complexity" evidence="1">
    <location>
        <begin position="86"/>
        <end position="122"/>
    </location>
</feature>
<dbReference type="SUPFAM" id="SSF50630">
    <property type="entry name" value="Acid proteases"/>
    <property type="match status" value="1"/>
</dbReference>
<feature type="domain" description="Peptidase A1" evidence="2">
    <location>
        <begin position="14"/>
        <end position="97"/>
    </location>
</feature>
<feature type="compositionally biased region" description="Polar residues" evidence="1">
    <location>
        <begin position="123"/>
        <end position="137"/>
    </location>
</feature>
<dbReference type="InterPro" id="IPR021109">
    <property type="entry name" value="Peptidase_aspartic_dom_sf"/>
</dbReference>
<sequence length="174" mass="19108">MNLYLLNTLTNMSRKAKFTVQQDLGTWFIAPPKIVRAMAQIAKAEYYEASGVYTIDCAAEFPDFKVTAGSTEFAIKAENLKFEKPTTTTKRTTTSTLKPTTTTTSTQKTTTSTQKHTTGKATQETTPPAISTQQPVTSEHPKETTTSKKAGGIWIMQSFLISIAVFILHQCNSA</sequence>
<evidence type="ECO:0000256" key="1">
    <source>
        <dbReference type="SAM" id="MobiDB-lite"/>
    </source>
</evidence>